<dbReference type="STRING" id="29170.A0A368FHP7"/>
<dbReference type="PANTHER" id="PTHR19134:SF449">
    <property type="entry name" value="TYROSINE-PROTEIN PHOSPHATASE 1"/>
    <property type="match status" value="1"/>
</dbReference>
<dbReference type="AlphaFoldDB" id="A0A368FHP7"/>
<dbReference type="GO" id="GO:0004725">
    <property type="term" value="F:protein tyrosine phosphatase activity"/>
    <property type="evidence" value="ECO:0007669"/>
    <property type="project" value="InterPro"/>
</dbReference>
<dbReference type="PANTHER" id="PTHR19134">
    <property type="entry name" value="RECEPTOR-TYPE TYROSINE-PROTEIN PHOSPHATASE"/>
    <property type="match status" value="1"/>
</dbReference>
<dbReference type="OrthoDB" id="10253954at2759"/>
<reference evidence="2 3" key="1">
    <citation type="submission" date="2014-10" db="EMBL/GenBank/DDBJ databases">
        <title>Draft genome of the hookworm Ancylostoma caninum.</title>
        <authorList>
            <person name="Mitreva M."/>
        </authorList>
    </citation>
    <scope>NUCLEOTIDE SEQUENCE [LARGE SCALE GENOMIC DNA]</scope>
    <source>
        <strain evidence="2 3">Baltimore</strain>
    </source>
</reference>
<dbReference type="EMBL" id="JOJR01001263">
    <property type="protein sequence ID" value="RCN31582.1"/>
    <property type="molecule type" value="Genomic_DNA"/>
</dbReference>
<dbReference type="InterPro" id="IPR029021">
    <property type="entry name" value="Prot-tyrosine_phosphatase-like"/>
</dbReference>
<dbReference type="Gene3D" id="3.90.190.10">
    <property type="entry name" value="Protein tyrosine phosphatase superfamily"/>
    <property type="match status" value="1"/>
</dbReference>
<organism evidence="2 3">
    <name type="scientific">Ancylostoma caninum</name>
    <name type="common">Dog hookworm</name>
    <dbReference type="NCBI Taxonomy" id="29170"/>
    <lineage>
        <taxon>Eukaryota</taxon>
        <taxon>Metazoa</taxon>
        <taxon>Ecdysozoa</taxon>
        <taxon>Nematoda</taxon>
        <taxon>Chromadorea</taxon>
        <taxon>Rhabditida</taxon>
        <taxon>Rhabditina</taxon>
        <taxon>Rhabditomorpha</taxon>
        <taxon>Strongyloidea</taxon>
        <taxon>Ancylostomatidae</taxon>
        <taxon>Ancylostomatinae</taxon>
        <taxon>Ancylostoma</taxon>
    </lineage>
</organism>
<sequence length="130" mass="15025">LTGFFFLVAITSDASSSYRRLCRWSSSGEQREKSRRYGRSTIILSPMLTSLADHARPYLQTLHGESKDYTYINAVEVDGFTRKAEFIVTEWPKQSTIDSFWTLIYDHSCHTVVNLSNQGNPRHYPTFIHN</sequence>
<dbReference type="InterPro" id="IPR050348">
    <property type="entry name" value="Protein-Tyr_Phosphatase"/>
</dbReference>
<evidence type="ECO:0000313" key="3">
    <source>
        <dbReference type="Proteomes" id="UP000252519"/>
    </source>
</evidence>
<dbReference type="Proteomes" id="UP000252519">
    <property type="component" value="Unassembled WGS sequence"/>
</dbReference>
<name>A0A368FHP7_ANCCA</name>
<proteinExistence type="predicted"/>
<dbReference type="SUPFAM" id="SSF52799">
    <property type="entry name" value="(Phosphotyrosine protein) phosphatases II"/>
    <property type="match status" value="1"/>
</dbReference>
<dbReference type="InterPro" id="IPR000242">
    <property type="entry name" value="PTP_cat"/>
</dbReference>
<dbReference type="PROSITE" id="PS50055">
    <property type="entry name" value="TYR_PHOSPHATASE_PTP"/>
    <property type="match status" value="1"/>
</dbReference>
<feature type="non-terminal residue" evidence="2">
    <location>
        <position position="130"/>
    </location>
</feature>
<comment type="caution">
    <text evidence="2">The sequence shown here is derived from an EMBL/GenBank/DDBJ whole genome shotgun (WGS) entry which is preliminary data.</text>
</comment>
<keyword evidence="3" id="KW-1185">Reference proteome</keyword>
<evidence type="ECO:0000313" key="2">
    <source>
        <dbReference type="EMBL" id="RCN31582.1"/>
    </source>
</evidence>
<evidence type="ECO:0000259" key="1">
    <source>
        <dbReference type="PROSITE" id="PS50055"/>
    </source>
</evidence>
<gene>
    <name evidence="2" type="ORF">ANCCAN_22626</name>
</gene>
<dbReference type="Pfam" id="PF00102">
    <property type="entry name" value="Y_phosphatase"/>
    <property type="match status" value="1"/>
</dbReference>
<feature type="non-terminal residue" evidence="2">
    <location>
        <position position="1"/>
    </location>
</feature>
<protein>
    <recommendedName>
        <fullName evidence="1">Tyrosine-protein phosphatase domain-containing protein</fullName>
    </recommendedName>
</protein>
<feature type="domain" description="Tyrosine-protein phosphatase" evidence="1">
    <location>
        <begin position="30"/>
        <end position="130"/>
    </location>
</feature>
<accession>A0A368FHP7</accession>